<keyword evidence="1" id="KW-0472">Membrane</keyword>
<protein>
    <submittedName>
        <fullName evidence="2">Uncharacterized protein</fullName>
    </submittedName>
</protein>
<keyword evidence="1" id="KW-0812">Transmembrane</keyword>
<dbReference type="VEuPathDB" id="MicrosporidiaDB:EDEG_01933"/>
<dbReference type="EMBL" id="AFBI03000030">
    <property type="protein sequence ID" value="EJW03777.1"/>
    <property type="molecule type" value="Genomic_DNA"/>
</dbReference>
<reference evidence="3" key="2">
    <citation type="submission" date="2015-07" db="EMBL/GenBank/DDBJ databases">
        <title>Contrasting host-pathogen interactions and genome evolution in two generalist and specialist microsporidian pathogens of mosquitoes.</title>
        <authorList>
            <consortium name="The Broad Institute Genomics Platform"/>
            <consortium name="The Broad Institute Genome Sequencing Center for Infectious Disease"/>
            <person name="Cuomo C.A."/>
            <person name="Sanscrainte N.D."/>
            <person name="Goldberg J.M."/>
            <person name="Heiman D."/>
            <person name="Young S."/>
            <person name="Zeng Q."/>
            <person name="Becnel J.J."/>
            <person name="Birren B.W."/>
        </authorList>
    </citation>
    <scope>NUCLEOTIDE SEQUENCE [LARGE SCALE GENOMIC DNA]</scope>
    <source>
        <strain evidence="3">USNM 41457</strain>
    </source>
</reference>
<evidence type="ECO:0000256" key="1">
    <source>
        <dbReference type="SAM" id="Phobius"/>
    </source>
</evidence>
<reference evidence="2 3" key="1">
    <citation type="submission" date="2011-08" db="EMBL/GenBank/DDBJ databases">
        <authorList>
            <person name="Liu Z.J."/>
            <person name="Shi F.L."/>
            <person name="Lu J.Q."/>
            <person name="Li M."/>
            <person name="Wang Z.L."/>
        </authorList>
    </citation>
    <scope>NUCLEOTIDE SEQUENCE [LARGE SCALE GENOMIC DNA]</scope>
    <source>
        <strain evidence="2 3">USNM 41457</strain>
    </source>
</reference>
<name>J9DR15_EDHAE</name>
<dbReference type="HOGENOM" id="CLU_2171015_0_0_1"/>
<keyword evidence="1" id="KW-1133">Transmembrane helix</keyword>
<keyword evidence="3" id="KW-1185">Reference proteome</keyword>
<gene>
    <name evidence="2" type="ORF">EDEG_01933</name>
</gene>
<dbReference type="Proteomes" id="UP000003163">
    <property type="component" value="Unassembled WGS sequence"/>
</dbReference>
<evidence type="ECO:0000313" key="2">
    <source>
        <dbReference type="EMBL" id="EJW03777.1"/>
    </source>
</evidence>
<proteinExistence type="predicted"/>
<comment type="caution">
    <text evidence="2">The sequence shown here is derived from an EMBL/GenBank/DDBJ whole genome shotgun (WGS) entry which is preliminary data.</text>
</comment>
<dbReference type="AlphaFoldDB" id="J9DR15"/>
<organism evidence="2 3">
    <name type="scientific">Edhazardia aedis (strain USNM 41457)</name>
    <name type="common">Microsporidian parasite</name>
    <dbReference type="NCBI Taxonomy" id="1003232"/>
    <lineage>
        <taxon>Eukaryota</taxon>
        <taxon>Fungi</taxon>
        <taxon>Fungi incertae sedis</taxon>
        <taxon>Microsporidia</taxon>
        <taxon>Edhazardia</taxon>
    </lineage>
</organism>
<evidence type="ECO:0000313" key="3">
    <source>
        <dbReference type="Proteomes" id="UP000003163"/>
    </source>
</evidence>
<sequence>MKVIQMEYDNYYCGREISKNIARWINHHKRRNNHLSQYNSKHNFTFIIFLFHFCEINIENRVLRQKSSTYSYYILIFLLILNFNYLTYFTRNLNFIFYLCKSAQVTRLQK</sequence>
<feature type="transmembrane region" description="Helical" evidence="1">
    <location>
        <begin position="70"/>
        <end position="89"/>
    </location>
</feature>
<accession>J9DR15</accession>
<dbReference type="InParanoid" id="J9DR15"/>